<dbReference type="Proteomes" id="UP001549146">
    <property type="component" value="Unassembled WGS sequence"/>
</dbReference>
<organism evidence="3 4">
    <name type="scientific">Moheibacter stercoris</name>
    <dbReference type="NCBI Taxonomy" id="1628251"/>
    <lineage>
        <taxon>Bacteria</taxon>
        <taxon>Pseudomonadati</taxon>
        <taxon>Bacteroidota</taxon>
        <taxon>Flavobacteriia</taxon>
        <taxon>Flavobacteriales</taxon>
        <taxon>Weeksellaceae</taxon>
        <taxon>Moheibacter</taxon>
    </lineage>
</organism>
<dbReference type="Pfam" id="PF13392">
    <property type="entry name" value="HNH_3"/>
    <property type="match status" value="1"/>
</dbReference>
<feature type="coiled-coil region" evidence="1">
    <location>
        <begin position="75"/>
        <end position="121"/>
    </location>
</feature>
<dbReference type="EMBL" id="JBEPMO010000004">
    <property type="protein sequence ID" value="MET3731443.1"/>
    <property type="molecule type" value="Genomic_DNA"/>
</dbReference>
<dbReference type="InterPro" id="IPR044925">
    <property type="entry name" value="His-Me_finger_sf"/>
</dbReference>
<comment type="caution">
    <text evidence="3">The sequence shown here is derived from an EMBL/GenBank/DDBJ whole genome shotgun (WGS) entry which is preliminary data.</text>
</comment>
<evidence type="ECO:0000256" key="1">
    <source>
        <dbReference type="SAM" id="Coils"/>
    </source>
</evidence>
<feature type="domain" description="HNH nuclease" evidence="2">
    <location>
        <begin position="133"/>
        <end position="178"/>
    </location>
</feature>
<evidence type="ECO:0000313" key="4">
    <source>
        <dbReference type="Proteomes" id="UP001549146"/>
    </source>
</evidence>
<sequence>MDKEFKSFIGEEWKEVNLGSKYVKDYTLEISNFGRVRSYTPKKGLNLLGGGDVNGYKVIRLKFFKPRTEENQKLLDTYLTNIRSLKKELKLAEKNQSAKEFNKIQKELEKVQKAKDKFLRKDNNGRAIYYQALVHRLVAEYFLPTPKEDENIVAHLDFIKTNNKFNNLKWMNQEENMQHQQKSPHVISDYKKRKNRFFPSEKNSKLTETKVMYLKKLLNEGKPMKQLVRMFKVTETQILRIKRGENWGRVKASK</sequence>
<dbReference type="SUPFAM" id="SSF54060">
    <property type="entry name" value="His-Me finger endonucleases"/>
    <property type="match status" value="1"/>
</dbReference>
<proteinExistence type="predicted"/>
<name>A0ABV2LS86_9FLAO</name>
<keyword evidence="4" id="KW-1185">Reference proteome</keyword>
<evidence type="ECO:0000313" key="3">
    <source>
        <dbReference type="EMBL" id="MET3731443.1"/>
    </source>
</evidence>
<dbReference type="Gene3D" id="3.90.75.20">
    <property type="match status" value="1"/>
</dbReference>
<keyword evidence="1" id="KW-0175">Coiled coil</keyword>
<protein>
    <recommendedName>
        <fullName evidence="2">HNH nuclease domain-containing protein</fullName>
    </recommendedName>
</protein>
<accession>A0ABV2LS86</accession>
<evidence type="ECO:0000259" key="2">
    <source>
        <dbReference type="Pfam" id="PF13392"/>
    </source>
</evidence>
<dbReference type="RefSeq" id="WP_354507722.1">
    <property type="nucleotide sequence ID" value="NZ_JBEPMO010000004.1"/>
</dbReference>
<gene>
    <name evidence="3" type="ORF">ABID46_001012</name>
</gene>
<reference evidence="3 4" key="1">
    <citation type="submission" date="2024-06" db="EMBL/GenBank/DDBJ databases">
        <title>Genomic Encyclopedia of Type Strains, Phase IV (KMG-IV): sequencing the most valuable type-strain genomes for metagenomic binning, comparative biology and taxonomic classification.</title>
        <authorList>
            <person name="Goeker M."/>
        </authorList>
    </citation>
    <scope>NUCLEOTIDE SEQUENCE [LARGE SCALE GENOMIC DNA]</scope>
    <source>
        <strain evidence="3 4">DSM 29388</strain>
    </source>
</reference>
<dbReference type="InterPro" id="IPR003615">
    <property type="entry name" value="HNH_nuc"/>
</dbReference>